<comment type="caution">
    <text evidence="1">The sequence shown here is derived from an EMBL/GenBank/DDBJ whole genome shotgun (WGS) entry which is preliminary data.</text>
</comment>
<dbReference type="Proteomes" id="UP000249754">
    <property type="component" value="Unassembled WGS sequence"/>
</dbReference>
<proteinExistence type="predicted"/>
<name>A0A327T2A5_9SPHI</name>
<protein>
    <submittedName>
        <fullName evidence="1">Uncharacterized protein</fullName>
    </submittedName>
</protein>
<organism evidence="1 2">
    <name type="scientific">Pedobacter cryoconitis</name>
    <dbReference type="NCBI Taxonomy" id="188932"/>
    <lineage>
        <taxon>Bacteria</taxon>
        <taxon>Pseudomonadati</taxon>
        <taxon>Bacteroidota</taxon>
        <taxon>Sphingobacteriia</taxon>
        <taxon>Sphingobacteriales</taxon>
        <taxon>Sphingobacteriaceae</taxon>
        <taxon>Pedobacter</taxon>
    </lineage>
</organism>
<evidence type="ECO:0000313" key="1">
    <source>
        <dbReference type="EMBL" id="RAJ35389.1"/>
    </source>
</evidence>
<dbReference type="RefSeq" id="WP_111632280.1">
    <property type="nucleotide sequence ID" value="NZ_QLLR01000002.1"/>
</dbReference>
<dbReference type="EMBL" id="QLLR01000002">
    <property type="protein sequence ID" value="RAJ35389.1"/>
    <property type="molecule type" value="Genomic_DNA"/>
</dbReference>
<reference evidence="1 2" key="1">
    <citation type="submission" date="2018-06" db="EMBL/GenBank/DDBJ databases">
        <title>Genomic Encyclopedia of Archaeal and Bacterial Type Strains, Phase II (KMG-II): from individual species to whole genera.</title>
        <authorList>
            <person name="Goeker M."/>
        </authorList>
    </citation>
    <scope>NUCLEOTIDE SEQUENCE [LARGE SCALE GENOMIC DNA]</scope>
    <source>
        <strain evidence="1 2">DSM 14825</strain>
    </source>
</reference>
<evidence type="ECO:0000313" key="2">
    <source>
        <dbReference type="Proteomes" id="UP000249754"/>
    </source>
</evidence>
<dbReference type="OrthoDB" id="762138at2"/>
<dbReference type="AlphaFoldDB" id="A0A327T2A5"/>
<sequence length="167" mass="17758">MSQFSLDIKSLKVGSLEVDGDAGKVLASPGEIKENTVKVTQADATQTKIKAAGKSQPVIVINEDGDITVEYDIMTFDVEVMQNYMGGTLTGTGPNKIWNKPSKSPIIEKTHEIIDAQGATWLFPRVHVSATLVGVFSPTDVNVIRVKGTVLEPAKAGVTSVSYGNPA</sequence>
<gene>
    <name evidence="1" type="ORF">LY11_00632</name>
</gene>
<accession>A0A327T2A5</accession>